<keyword evidence="3" id="KW-0482">Metalloprotease</keyword>
<evidence type="ECO:0000256" key="1">
    <source>
        <dbReference type="SAM" id="Phobius"/>
    </source>
</evidence>
<feature type="transmembrane region" description="Helical" evidence="1">
    <location>
        <begin position="23"/>
        <end position="49"/>
    </location>
</feature>
<gene>
    <name evidence="3" type="ORF">E1261_30675</name>
</gene>
<dbReference type="PANTHER" id="PTHR35797:SF1">
    <property type="entry name" value="PROTEASE"/>
    <property type="match status" value="1"/>
</dbReference>
<dbReference type="EMBL" id="SMKA01000189">
    <property type="protein sequence ID" value="TDC22506.1"/>
    <property type="molecule type" value="Genomic_DNA"/>
</dbReference>
<comment type="caution">
    <text evidence="3">The sequence shown here is derived from an EMBL/GenBank/DDBJ whole genome shotgun (WGS) entry which is preliminary data.</text>
</comment>
<keyword evidence="1" id="KW-1133">Transmembrane helix</keyword>
<protein>
    <submittedName>
        <fullName evidence="3">CPBP family intramembrane metalloprotease</fullName>
    </submittedName>
</protein>
<dbReference type="GO" id="GO:0004175">
    <property type="term" value="F:endopeptidase activity"/>
    <property type="evidence" value="ECO:0007669"/>
    <property type="project" value="UniProtKB-ARBA"/>
</dbReference>
<dbReference type="Pfam" id="PF02517">
    <property type="entry name" value="Rce1-like"/>
    <property type="match status" value="1"/>
</dbReference>
<organism evidence="3 4">
    <name type="scientific">Kribbella albertanoniae</name>
    <dbReference type="NCBI Taxonomy" id="1266829"/>
    <lineage>
        <taxon>Bacteria</taxon>
        <taxon>Bacillati</taxon>
        <taxon>Actinomycetota</taxon>
        <taxon>Actinomycetes</taxon>
        <taxon>Propionibacteriales</taxon>
        <taxon>Kribbellaceae</taxon>
        <taxon>Kribbella</taxon>
    </lineage>
</organism>
<feature type="transmembrane region" description="Helical" evidence="1">
    <location>
        <begin position="236"/>
        <end position="258"/>
    </location>
</feature>
<evidence type="ECO:0000313" key="3">
    <source>
        <dbReference type="EMBL" id="TDC22506.1"/>
    </source>
</evidence>
<accession>A0A4R4PKI4</accession>
<keyword evidence="3" id="KW-0645">Protease</keyword>
<feature type="transmembrane region" description="Helical" evidence="1">
    <location>
        <begin position="105"/>
        <end position="129"/>
    </location>
</feature>
<keyword evidence="1" id="KW-0812">Transmembrane</keyword>
<dbReference type="GO" id="GO:0006508">
    <property type="term" value="P:proteolysis"/>
    <property type="evidence" value="ECO:0007669"/>
    <property type="project" value="UniProtKB-KW"/>
</dbReference>
<proteinExistence type="predicted"/>
<feature type="transmembrane region" description="Helical" evidence="1">
    <location>
        <begin position="70"/>
        <end position="93"/>
    </location>
</feature>
<name>A0A4R4PKI4_9ACTN</name>
<feature type="transmembrane region" description="Helical" evidence="1">
    <location>
        <begin position="150"/>
        <end position="172"/>
    </location>
</feature>
<keyword evidence="3" id="KW-0378">Hydrolase</keyword>
<reference evidence="3 4" key="1">
    <citation type="submission" date="2019-03" db="EMBL/GenBank/DDBJ databases">
        <title>Draft genome sequences of novel Actinobacteria.</title>
        <authorList>
            <person name="Sahin N."/>
            <person name="Ay H."/>
            <person name="Saygin H."/>
        </authorList>
    </citation>
    <scope>NUCLEOTIDE SEQUENCE [LARGE SCALE GENOMIC DNA]</scope>
    <source>
        <strain evidence="3 4">JCM 30547</strain>
    </source>
</reference>
<dbReference type="AlphaFoldDB" id="A0A4R4PKI4"/>
<dbReference type="GO" id="GO:0080120">
    <property type="term" value="P:CAAX-box protein maturation"/>
    <property type="evidence" value="ECO:0007669"/>
    <property type="project" value="UniProtKB-ARBA"/>
</dbReference>
<dbReference type="InterPro" id="IPR042150">
    <property type="entry name" value="MmRce1-like"/>
</dbReference>
<dbReference type="GO" id="GO:0008237">
    <property type="term" value="F:metallopeptidase activity"/>
    <property type="evidence" value="ECO:0007669"/>
    <property type="project" value="UniProtKB-KW"/>
</dbReference>
<keyword evidence="1" id="KW-0472">Membrane</keyword>
<dbReference type="OrthoDB" id="3693644at2"/>
<dbReference type="InterPro" id="IPR003675">
    <property type="entry name" value="Rce1/LyrA-like_dom"/>
</dbReference>
<dbReference type="PANTHER" id="PTHR35797">
    <property type="entry name" value="PROTEASE-RELATED"/>
    <property type="match status" value="1"/>
</dbReference>
<feature type="domain" description="CAAX prenyl protease 2/Lysostaphin resistance protein A-like" evidence="2">
    <location>
        <begin position="120"/>
        <end position="215"/>
    </location>
</feature>
<keyword evidence="4" id="KW-1185">Reference proteome</keyword>
<feature type="transmembrane region" description="Helical" evidence="1">
    <location>
        <begin position="205"/>
        <end position="224"/>
    </location>
</feature>
<dbReference type="Proteomes" id="UP000295075">
    <property type="component" value="Unassembled WGS sequence"/>
</dbReference>
<feature type="transmembrane region" description="Helical" evidence="1">
    <location>
        <begin position="178"/>
        <end position="198"/>
    </location>
</feature>
<sequence>MWLAMSPLLLSGFKRTDTRPQMAMFETVCVLAAMLTPALAAVFVLRYVVKVPDLRAALGLVLPRPWRKGLADCALAVAVPLGLTLASLVVAWLAGGYEFDLSRLFGLQMLGWVGATALHVVVTLPFFYGEELGWQGYLLPRMRRYGLLPAYVRTGVLMALWHLPTLLMGGQYPGHSMLASVGSFVIACLLVLPIFSWLRLRSGSVLPAVLAHAVVSNVTTRLVWQLSAPGQDLDPMTVGLQGWPGWLVMAVLVSWLAWTKRL</sequence>
<evidence type="ECO:0000313" key="4">
    <source>
        <dbReference type="Proteomes" id="UP000295075"/>
    </source>
</evidence>
<evidence type="ECO:0000259" key="2">
    <source>
        <dbReference type="Pfam" id="PF02517"/>
    </source>
</evidence>